<dbReference type="GO" id="GO:0005737">
    <property type="term" value="C:cytoplasm"/>
    <property type="evidence" value="ECO:0007669"/>
    <property type="project" value="TreeGrafter"/>
</dbReference>
<dbReference type="InterPro" id="IPR029052">
    <property type="entry name" value="Metallo-depent_PP-like"/>
</dbReference>
<feature type="chain" id="PRO_5003259841" description="Calcineurin-like phosphoesterase domain-containing protein" evidence="2">
    <location>
        <begin position="18"/>
        <end position="303"/>
    </location>
</feature>
<dbReference type="GeneID" id="25978648"/>
<dbReference type="eggNOG" id="KOG1432">
    <property type="taxonomic scope" value="Eukaryota"/>
</dbReference>
<name>F0XB26_GROCL</name>
<accession>F0XB26</accession>
<dbReference type="InParanoid" id="F0XB26"/>
<dbReference type="PANTHER" id="PTHR32440">
    <property type="entry name" value="PHOSPHATASE DCR2-RELATED-RELATED"/>
    <property type="match status" value="1"/>
</dbReference>
<protein>
    <recommendedName>
        <fullName evidence="5">Calcineurin-like phosphoesterase domain-containing protein</fullName>
    </recommendedName>
</protein>
<evidence type="ECO:0000256" key="2">
    <source>
        <dbReference type="SAM" id="SignalP"/>
    </source>
</evidence>
<dbReference type="OrthoDB" id="783096at2759"/>
<proteinExistence type="predicted"/>
<keyword evidence="2" id="KW-0732">Signal</keyword>
<dbReference type="EMBL" id="GL629756">
    <property type="protein sequence ID" value="EFX05075.1"/>
    <property type="molecule type" value="Genomic_DNA"/>
</dbReference>
<reference evidence="3 4" key="1">
    <citation type="journal article" date="2011" name="Proc. Natl. Acad. Sci. U.S.A.">
        <title>Genome and transcriptome analyses of the mountain pine beetle-fungal symbiont Grosmannia clavigera, a lodgepole pine pathogen.</title>
        <authorList>
            <person name="DiGuistini S."/>
            <person name="Wang Y."/>
            <person name="Liao N.Y."/>
            <person name="Taylor G."/>
            <person name="Tanguay P."/>
            <person name="Feau N."/>
            <person name="Henrissat B."/>
            <person name="Chan S.K."/>
            <person name="Hesse-Orce U."/>
            <person name="Alamouti S.M."/>
            <person name="Tsui C.K.M."/>
            <person name="Docking R.T."/>
            <person name="Levasseur A."/>
            <person name="Haridas S."/>
            <person name="Robertson G."/>
            <person name="Birol I."/>
            <person name="Holt R.A."/>
            <person name="Marra M.A."/>
            <person name="Hamelin R.C."/>
            <person name="Hirst M."/>
            <person name="Jones S.J.M."/>
            <person name="Bohlmann J."/>
            <person name="Breuil C."/>
        </authorList>
    </citation>
    <scope>NUCLEOTIDE SEQUENCE [LARGE SCALE GENOMIC DNA]</scope>
    <source>
        <strain evidence="4">kw1407 / UAMH 11150</strain>
    </source>
</reference>
<evidence type="ECO:0008006" key="5">
    <source>
        <dbReference type="Google" id="ProtNLM"/>
    </source>
</evidence>
<dbReference type="PANTHER" id="PTHR32440:SF11">
    <property type="entry name" value="METALLOPHOSPHOESTERASE DOMAIN-CONTAINING PROTEIN"/>
    <property type="match status" value="1"/>
</dbReference>
<dbReference type="Proteomes" id="UP000007796">
    <property type="component" value="Unassembled WGS sequence"/>
</dbReference>
<keyword evidence="4" id="KW-1185">Reference proteome</keyword>
<dbReference type="GO" id="GO:0016788">
    <property type="term" value="F:hydrolase activity, acting on ester bonds"/>
    <property type="evidence" value="ECO:0007669"/>
    <property type="project" value="TreeGrafter"/>
</dbReference>
<evidence type="ECO:0000256" key="1">
    <source>
        <dbReference type="SAM" id="MobiDB-lite"/>
    </source>
</evidence>
<sequence>MQSVFLTATLLASISLANQVVSDALYVRSTSSGNALKHHSTQTAPLRFSDDGTFQLSIFEDLHFGEIIRLGLVLDKEAPDLVVLNGDLITGESTFLENSTLYVDEIVAPLLERNLTWASTYGNDDNDVNILTALIYAREHMWPNSRTTSMVADASADTSNYYLPVYGSDCAAAQNATLTADEVADRCMPALLLWFFDSRSGSYFQQRDALGNKVPQLDWVDQSVVDWFRHTQAALLTKYGQLGRRLHGSSSSSATELILPSLGFVHIPTHASYLLQTQTGFGVDPHREPGINDDDPLSPQAQN</sequence>
<dbReference type="SUPFAM" id="SSF56300">
    <property type="entry name" value="Metallo-dependent phosphatases"/>
    <property type="match status" value="1"/>
</dbReference>
<evidence type="ECO:0000313" key="3">
    <source>
        <dbReference type="EMBL" id="EFX05075.1"/>
    </source>
</evidence>
<gene>
    <name evidence="3" type="ORF">CMQ_5337</name>
</gene>
<feature type="signal peptide" evidence="2">
    <location>
        <begin position="1"/>
        <end position="17"/>
    </location>
</feature>
<dbReference type="RefSeq" id="XP_014174557.1">
    <property type="nucleotide sequence ID" value="XM_014319082.1"/>
</dbReference>
<organism evidence="4">
    <name type="scientific">Grosmannia clavigera (strain kw1407 / UAMH 11150)</name>
    <name type="common">Blue stain fungus</name>
    <name type="synonym">Graphiocladiella clavigera</name>
    <dbReference type="NCBI Taxonomy" id="655863"/>
    <lineage>
        <taxon>Eukaryota</taxon>
        <taxon>Fungi</taxon>
        <taxon>Dikarya</taxon>
        <taxon>Ascomycota</taxon>
        <taxon>Pezizomycotina</taxon>
        <taxon>Sordariomycetes</taxon>
        <taxon>Sordariomycetidae</taxon>
        <taxon>Ophiostomatales</taxon>
        <taxon>Ophiostomataceae</taxon>
        <taxon>Leptographium</taxon>
    </lineage>
</organism>
<dbReference type="HOGENOM" id="CLU_019692_2_0_1"/>
<feature type="region of interest" description="Disordered" evidence="1">
    <location>
        <begin position="284"/>
        <end position="303"/>
    </location>
</feature>
<dbReference type="STRING" id="655863.F0XB26"/>
<evidence type="ECO:0000313" key="4">
    <source>
        <dbReference type="Proteomes" id="UP000007796"/>
    </source>
</evidence>
<dbReference type="AlphaFoldDB" id="F0XB26"/>